<dbReference type="EMBL" id="JACHDB010000003">
    <property type="protein sequence ID" value="MBB5436301.1"/>
    <property type="molecule type" value="Genomic_DNA"/>
</dbReference>
<organism evidence="1 2">
    <name type="scientific">Nocardiopsis composta</name>
    <dbReference type="NCBI Taxonomy" id="157465"/>
    <lineage>
        <taxon>Bacteria</taxon>
        <taxon>Bacillati</taxon>
        <taxon>Actinomycetota</taxon>
        <taxon>Actinomycetes</taxon>
        <taxon>Streptosporangiales</taxon>
        <taxon>Nocardiopsidaceae</taxon>
        <taxon>Nocardiopsis</taxon>
    </lineage>
</organism>
<dbReference type="AlphaFoldDB" id="A0A7W8VH67"/>
<sequence>MREYHWIATVQVPAGIGTALVTEQGVVSARPADTRARLYEEER</sequence>
<comment type="caution">
    <text evidence="1">The sequence shown here is derived from an EMBL/GenBank/DDBJ whole genome shotgun (WGS) entry which is preliminary data.</text>
</comment>
<dbReference type="RefSeq" id="WP_281398057.1">
    <property type="nucleotide sequence ID" value="NZ_JACHDB010000003.1"/>
</dbReference>
<accession>A0A7W8VH67</accession>
<reference evidence="1 2" key="1">
    <citation type="submission" date="2020-08" db="EMBL/GenBank/DDBJ databases">
        <title>Sequencing the genomes of 1000 actinobacteria strains.</title>
        <authorList>
            <person name="Klenk H.-P."/>
        </authorList>
    </citation>
    <scope>NUCLEOTIDE SEQUENCE [LARGE SCALE GENOMIC DNA]</scope>
    <source>
        <strain evidence="1 2">DSM 44551</strain>
    </source>
</reference>
<proteinExistence type="predicted"/>
<keyword evidence="2" id="KW-1185">Reference proteome</keyword>
<evidence type="ECO:0000313" key="1">
    <source>
        <dbReference type="EMBL" id="MBB5436301.1"/>
    </source>
</evidence>
<name>A0A7W8VH67_9ACTN</name>
<dbReference type="Proteomes" id="UP000572635">
    <property type="component" value="Unassembled WGS sequence"/>
</dbReference>
<protein>
    <submittedName>
        <fullName evidence="1">Uncharacterized protein</fullName>
    </submittedName>
</protein>
<gene>
    <name evidence="1" type="ORF">HDA36_006465</name>
</gene>
<evidence type="ECO:0000313" key="2">
    <source>
        <dbReference type="Proteomes" id="UP000572635"/>
    </source>
</evidence>